<keyword evidence="1" id="KW-0802">TPR repeat</keyword>
<evidence type="ECO:0000313" key="5">
    <source>
        <dbReference type="Proteomes" id="UP000095591"/>
    </source>
</evidence>
<evidence type="ECO:0000256" key="3">
    <source>
        <dbReference type="SAM" id="Phobius"/>
    </source>
</evidence>
<keyword evidence="3" id="KW-1133">Transmembrane helix</keyword>
<reference evidence="4 5" key="1">
    <citation type="submission" date="2015-09" db="EMBL/GenBank/DDBJ databases">
        <authorList>
            <consortium name="Pathogen Informatics"/>
        </authorList>
    </citation>
    <scope>NUCLEOTIDE SEQUENCE [LARGE SCALE GENOMIC DNA]</scope>
    <source>
        <strain evidence="4 5">2789STDY5608872</strain>
    </source>
</reference>
<dbReference type="Gene3D" id="1.25.40.10">
    <property type="entry name" value="Tetratricopeptide repeat domain"/>
    <property type="match status" value="2"/>
</dbReference>
<keyword evidence="3" id="KW-0812">Transmembrane</keyword>
<proteinExistence type="predicted"/>
<protein>
    <submittedName>
        <fullName evidence="4">ATP-dependent transcriptional regulator</fullName>
    </submittedName>
</protein>
<dbReference type="PROSITE" id="PS51257">
    <property type="entry name" value="PROKAR_LIPOPROTEIN"/>
    <property type="match status" value="1"/>
</dbReference>
<keyword evidence="3" id="KW-0472">Membrane</keyword>
<feature type="repeat" description="TPR" evidence="1">
    <location>
        <begin position="182"/>
        <end position="215"/>
    </location>
</feature>
<gene>
    <name evidence="4" type="ORF">ERS852429_04267</name>
</gene>
<feature type="coiled-coil region" evidence="2">
    <location>
        <begin position="388"/>
        <end position="436"/>
    </location>
</feature>
<sequence>MKKNIVFLLILIPIIWISCDGMGHQTIDFRKIENLMPQHPDSALMLLEQIENKENLSRKDKAHYYLLLTEAQDKTFVKHETDSLITIATDYYEETDDLERKAKAWYYKGLINNDLDQPMKAQECFLKALRDEKQVKDYALLGRINNQIGMLYTYQHVYERAIPYLKQANNCFEMIRDTIGQAYVLRDLGRAYTVTQQLIDAIEVYREALPYAPAMGNETIPNELANIYLEKGEYEVAAKYIDQALRLFRTEESRFPTHLVLGKYYLETAQIDSSEYYLQKALSSPSLQTHAGALKYLSYVKEKQSAWIESIALNKRYEACRDSIDRIVETESIRRMDYFYNYQKIQEALYQSQIKVMKKDKERYLYALIICACVFISLGIYSYWRRREKEIKNQKEILEQTIEKQRQNNLRIKEENRQQIEKLQEQLIAMEKERQEGWEGQQLLQEKRVLEIHNESIDADEKRQSLRIAQMEDSDIYKKIHTEDCVKLTDDEWRALEKLLDQTFNNFTARLKKSYPKISYKEIQVCYLTKIKLSSTKMTKILRYNSSPLRSRLYKKIFKKTGSVQDFNSFIAGF</sequence>
<dbReference type="Proteomes" id="UP000095591">
    <property type="component" value="Unassembled WGS sequence"/>
</dbReference>
<name>A0A173W3U0_PARDI</name>
<dbReference type="AlphaFoldDB" id="A0A173W3U0"/>
<dbReference type="PROSITE" id="PS50005">
    <property type="entry name" value="TPR"/>
    <property type="match status" value="1"/>
</dbReference>
<evidence type="ECO:0000256" key="1">
    <source>
        <dbReference type="PROSITE-ProRule" id="PRU00339"/>
    </source>
</evidence>
<dbReference type="SUPFAM" id="SSF48452">
    <property type="entry name" value="TPR-like"/>
    <property type="match status" value="2"/>
</dbReference>
<dbReference type="EMBL" id="CYXP01000014">
    <property type="protein sequence ID" value="CUN33107.1"/>
    <property type="molecule type" value="Genomic_DNA"/>
</dbReference>
<dbReference type="InterPro" id="IPR019734">
    <property type="entry name" value="TPR_rpt"/>
</dbReference>
<dbReference type="InterPro" id="IPR011990">
    <property type="entry name" value="TPR-like_helical_dom_sf"/>
</dbReference>
<evidence type="ECO:0000256" key="2">
    <source>
        <dbReference type="SAM" id="Coils"/>
    </source>
</evidence>
<dbReference type="RefSeq" id="WP_057320023.1">
    <property type="nucleotide sequence ID" value="NZ_CYXP01000014.1"/>
</dbReference>
<accession>A0A173W3U0</accession>
<evidence type="ECO:0000313" key="4">
    <source>
        <dbReference type="EMBL" id="CUN33107.1"/>
    </source>
</evidence>
<dbReference type="Pfam" id="PF13181">
    <property type="entry name" value="TPR_8"/>
    <property type="match status" value="1"/>
</dbReference>
<feature type="transmembrane region" description="Helical" evidence="3">
    <location>
        <begin position="364"/>
        <end position="384"/>
    </location>
</feature>
<keyword evidence="2" id="KW-0175">Coiled coil</keyword>
<dbReference type="SMART" id="SM00028">
    <property type="entry name" value="TPR"/>
    <property type="match status" value="4"/>
</dbReference>
<organism evidence="4 5">
    <name type="scientific">Parabacteroides distasonis</name>
    <dbReference type="NCBI Taxonomy" id="823"/>
    <lineage>
        <taxon>Bacteria</taxon>
        <taxon>Pseudomonadati</taxon>
        <taxon>Bacteroidota</taxon>
        <taxon>Bacteroidia</taxon>
        <taxon>Bacteroidales</taxon>
        <taxon>Tannerellaceae</taxon>
        <taxon>Parabacteroides</taxon>
    </lineage>
</organism>